<evidence type="ECO:0000313" key="1">
    <source>
        <dbReference type="EMBL" id="GFJ84998.1"/>
    </source>
</evidence>
<reference evidence="1 2" key="2">
    <citation type="submission" date="2020-03" db="EMBL/GenBank/DDBJ databases">
        <authorList>
            <person name="Ichikawa N."/>
            <person name="Kimura A."/>
            <person name="Kitahashi Y."/>
            <person name="Uohara A."/>
        </authorList>
    </citation>
    <scope>NUCLEOTIDE SEQUENCE [LARGE SCALE GENOMIC DNA]</scope>
    <source>
        <strain evidence="1 2">NBRC 108639</strain>
    </source>
</reference>
<evidence type="ECO:0000313" key="2">
    <source>
        <dbReference type="Proteomes" id="UP000482800"/>
    </source>
</evidence>
<comment type="caution">
    <text evidence="1">The sequence shown here is derived from an EMBL/GenBank/DDBJ whole genome shotgun (WGS) entry which is preliminary data.</text>
</comment>
<organism evidence="1 2">
    <name type="scientific">Phytohabitans houttuyneae</name>
    <dbReference type="NCBI Taxonomy" id="1076126"/>
    <lineage>
        <taxon>Bacteria</taxon>
        <taxon>Bacillati</taxon>
        <taxon>Actinomycetota</taxon>
        <taxon>Actinomycetes</taxon>
        <taxon>Micromonosporales</taxon>
        <taxon>Micromonosporaceae</taxon>
    </lineage>
</organism>
<dbReference type="EMBL" id="BLPF01000004">
    <property type="protein sequence ID" value="GFJ84998.1"/>
    <property type="molecule type" value="Genomic_DNA"/>
</dbReference>
<dbReference type="AlphaFoldDB" id="A0A6V8KQV7"/>
<name>A0A6V8KQV7_9ACTN</name>
<reference evidence="1 2" key="1">
    <citation type="submission" date="2020-03" db="EMBL/GenBank/DDBJ databases">
        <title>Whole genome shotgun sequence of Phytohabitans houttuyneae NBRC 108639.</title>
        <authorList>
            <person name="Komaki H."/>
            <person name="Tamura T."/>
        </authorList>
    </citation>
    <scope>NUCLEOTIDE SEQUENCE [LARGE SCALE GENOMIC DNA]</scope>
    <source>
        <strain evidence="1 2">NBRC 108639</strain>
    </source>
</reference>
<proteinExistence type="predicted"/>
<gene>
    <name evidence="1" type="ORF">Phou_091780</name>
</gene>
<protein>
    <submittedName>
        <fullName evidence="1">Uncharacterized protein</fullName>
    </submittedName>
</protein>
<keyword evidence="2" id="KW-1185">Reference proteome</keyword>
<dbReference type="Proteomes" id="UP000482800">
    <property type="component" value="Unassembled WGS sequence"/>
</dbReference>
<sequence length="76" mass="8407">MCRERAVNLWQEFGDEAAWQRLGVVDPQKLVTLKADGVSDERGDGNREIRAGGARQCQGALLAIHDPRRLPPVVRG</sequence>
<accession>A0A6V8KQV7</accession>